<feature type="region of interest" description="Disordered" evidence="2">
    <location>
        <begin position="1"/>
        <end position="23"/>
    </location>
</feature>
<dbReference type="Gene3D" id="1.10.530.10">
    <property type="match status" value="1"/>
</dbReference>
<feature type="domain" description="Transglycosylase SLT" evidence="3">
    <location>
        <begin position="139"/>
        <end position="235"/>
    </location>
</feature>
<evidence type="ECO:0000259" key="3">
    <source>
        <dbReference type="Pfam" id="PF01464"/>
    </source>
</evidence>
<proteinExistence type="inferred from homology"/>
<dbReference type="GO" id="GO:0016020">
    <property type="term" value="C:membrane"/>
    <property type="evidence" value="ECO:0007669"/>
    <property type="project" value="InterPro"/>
</dbReference>
<sequence>MAIAPTSGVSTNRPISGATASGQGHDLAALIRAASQRGDEKLLAKLAELMINQSAIRIGGGGAPSAAAQAPPAGQTAGARAKLYGLAPDTAVEVSSPAQAAPQVNAEPAAEDENLTPAAPQPGLAQRAYRQKLDDIVVRAARRHGVDPHLARAVVTAESDFNPASTSPAGAMGLMQLMPETARDLGVSDPYDPEQNVDGGVRYLGQMLSRFDGSVDKALMAYNWGPSNVERQGRPPAETRAYLQKVMRLRQLYAEGFSARA</sequence>
<dbReference type="PANTHER" id="PTHR37423:SF2">
    <property type="entry name" value="MEMBRANE-BOUND LYTIC MUREIN TRANSGLYCOSYLASE C"/>
    <property type="match status" value="1"/>
</dbReference>
<accession>E1QGU3</accession>
<feature type="region of interest" description="Disordered" evidence="2">
    <location>
        <begin position="94"/>
        <end position="124"/>
    </location>
</feature>
<dbReference type="Pfam" id="PF01464">
    <property type="entry name" value="SLT"/>
    <property type="match status" value="1"/>
</dbReference>
<name>E1QGU3_DESB2</name>
<dbReference type="PANTHER" id="PTHR37423">
    <property type="entry name" value="SOLUBLE LYTIC MUREIN TRANSGLYCOSYLASE-RELATED"/>
    <property type="match status" value="1"/>
</dbReference>
<dbReference type="Proteomes" id="UP000009047">
    <property type="component" value="Chromosome"/>
</dbReference>
<dbReference type="CAZy" id="GH23">
    <property type="family name" value="Glycoside Hydrolase Family 23"/>
</dbReference>
<organism evidence="4 5">
    <name type="scientific">Desulfarculus baarsii (strain ATCC 33931 / DSM 2075 / LMG 7858 / VKM B-1802 / 2st14)</name>
    <dbReference type="NCBI Taxonomy" id="644282"/>
    <lineage>
        <taxon>Bacteria</taxon>
        <taxon>Pseudomonadati</taxon>
        <taxon>Thermodesulfobacteriota</taxon>
        <taxon>Desulfarculia</taxon>
        <taxon>Desulfarculales</taxon>
        <taxon>Desulfarculaceae</taxon>
        <taxon>Desulfarculus</taxon>
    </lineage>
</organism>
<dbReference type="SUPFAM" id="SSF53955">
    <property type="entry name" value="Lysozyme-like"/>
    <property type="match status" value="1"/>
</dbReference>
<evidence type="ECO:0000256" key="1">
    <source>
        <dbReference type="ARBA" id="ARBA00007734"/>
    </source>
</evidence>
<dbReference type="GO" id="GO:0000270">
    <property type="term" value="P:peptidoglycan metabolic process"/>
    <property type="evidence" value="ECO:0007669"/>
    <property type="project" value="InterPro"/>
</dbReference>
<comment type="similarity">
    <text evidence="1">Belongs to the transglycosylase Slt family.</text>
</comment>
<dbReference type="KEGG" id="dbr:Deba_1418"/>
<dbReference type="InterPro" id="IPR000189">
    <property type="entry name" value="Transglyc_AS"/>
</dbReference>
<dbReference type="eggNOG" id="COG0741">
    <property type="taxonomic scope" value="Bacteria"/>
</dbReference>
<dbReference type="HOGENOM" id="CLU_065765_4_4_7"/>
<gene>
    <name evidence="4" type="ordered locus">Deba_1418</name>
</gene>
<dbReference type="EMBL" id="CP002085">
    <property type="protein sequence ID" value="ADK84786.1"/>
    <property type="molecule type" value="Genomic_DNA"/>
</dbReference>
<dbReference type="InterPro" id="IPR023346">
    <property type="entry name" value="Lysozyme-like_dom_sf"/>
</dbReference>
<keyword evidence="5" id="KW-1185">Reference proteome</keyword>
<dbReference type="CDD" id="cd00254">
    <property type="entry name" value="LT-like"/>
    <property type="match status" value="1"/>
</dbReference>
<dbReference type="STRING" id="644282.Deba_1418"/>
<evidence type="ECO:0000256" key="2">
    <source>
        <dbReference type="SAM" id="MobiDB-lite"/>
    </source>
</evidence>
<reference evidence="4 5" key="1">
    <citation type="journal article" date="2010" name="Stand. Genomic Sci.">
        <title>Complete genome sequence of Desulfarculus baarsii type strain (2st14).</title>
        <authorList>
            <person name="Sun H."/>
            <person name="Spring S."/>
            <person name="Lapidus A."/>
            <person name="Davenport K."/>
            <person name="Del Rio T.G."/>
            <person name="Tice H."/>
            <person name="Nolan M."/>
            <person name="Copeland A."/>
            <person name="Cheng J.F."/>
            <person name="Lucas S."/>
            <person name="Tapia R."/>
            <person name="Goodwin L."/>
            <person name="Pitluck S."/>
            <person name="Ivanova N."/>
            <person name="Pagani I."/>
            <person name="Mavromatis K."/>
            <person name="Ovchinnikova G."/>
            <person name="Pati A."/>
            <person name="Chen A."/>
            <person name="Palaniappan K."/>
            <person name="Hauser L."/>
            <person name="Chang Y.J."/>
            <person name="Jeffries C.D."/>
            <person name="Detter J.C."/>
            <person name="Han C."/>
            <person name="Rohde M."/>
            <person name="Brambilla E."/>
            <person name="Goker M."/>
            <person name="Woyke T."/>
            <person name="Bristow J."/>
            <person name="Eisen J.A."/>
            <person name="Markowitz V."/>
            <person name="Hugenholtz P."/>
            <person name="Kyrpides N.C."/>
            <person name="Klenk H.P."/>
            <person name="Land M."/>
        </authorList>
    </citation>
    <scope>NUCLEOTIDE SEQUENCE [LARGE SCALE GENOMIC DNA]</scope>
    <source>
        <strain evidence="5">ATCC 33931 / DSM 2075 / LMG 7858 / VKM B-1802 / 2st14</strain>
    </source>
</reference>
<dbReference type="AlphaFoldDB" id="E1QGU3"/>
<feature type="compositionally biased region" description="Polar residues" evidence="2">
    <location>
        <begin position="7"/>
        <end position="22"/>
    </location>
</feature>
<dbReference type="PROSITE" id="PS00922">
    <property type="entry name" value="TRANSGLYCOSYLASE"/>
    <property type="match status" value="1"/>
</dbReference>
<dbReference type="GO" id="GO:0008933">
    <property type="term" value="F:peptidoglycan lytic transglycosylase activity"/>
    <property type="evidence" value="ECO:0007669"/>
    <property type="project" value="InterPro"/>
</dbReference>
<dbReference type="RefSeq" id="WP_013258239.1">
    <property type="nucleotide sequence ID" value="NC_014365.1"/>
</dbReference>
<protein>
    <submittedName>
        <fullName evidence="4">Lytic transglycosylase catalytic</fullName>
    </submittedName>
</protein>
<evidence type="ECO:0000313" key="5">
    <source>
        <dbReference type="Proteomes" id="UP000009047"/>
    </source>
</evidence>
<evidence type="ECO:0000313" key="4">
    <source>
        <dbReference type="EMBL" id="ADK84786.1"/>
    </source>
</evidence>
<dbReference type="InterPro" id="IPR008258">
    <property type="entry name" value="Transglycosylase_SLT_dom_1"/>
</dbReference>